<dbReference type="PANTHER" id="PTHR24291">
    <property type="entry name" value="CYTOCHROME P450 FAMILY 4"/>
    <property type="match status" value="1"/>
</dbReference>
<evidence type="ECO:0008006" key="12">
    <source>
        <dbReference type="Google" id="ProtNLM"/>
    </source>
</evidence>
<dbReference type="PRINTS" id="PR00385">
    <property type="entry name" value="P450"/>
</dbReference>
<evidence type="ECO:0000256" key="1">
    <source>
        <dbReference type="ARBA" id="ARBA00010617"/>
    </source>
</evidence>
<dbReference type="PANTHER" id="PTHR24291:SF50">
    <property type="entry name" value="BIFUNCTIONAL ALBAFLAVENONE MONOOXYGENASE_TERPENE SYNTHASE"/>
    <property type="match status" value="1"/>
</dbReference>
<dbReference type="Gene3D" id="1.10.630.10">
    <property type="entry name" value="Cytochrome P450"/>
    <property type="match status" value="1"/>
</dbReference>
<sequence>MVKPYILLISGGHITKCIYAFTNPFYPSFTLPPPQPNSPGDVQLNINNPIRLADGSSLAAGQGCNSRGFSYYEPSQEGFLTTYIDSNEQNTSITDIIYATKHDQLFARTIQSNHAYLASYLAGKLLKIELDCNNGLLGCAYFTVGGESSSSLPIIFFAILWLIYIKLKYFTLRGPVPGQPPHFFFGNLIQSGLLVGSKPISDVYISYKERFGDIYLFWVGFIRYTIVHNIDDVQYIFNNRNKYDQGSIFLEKVSILVPDSIICNIGAKFKRHGAITMPLFRRNKILSNMNIIIDGTDKLLDRWRTQSSEHVHTDIVEQCQNLLLEVFGMIAFDYDLETINENLSENKNELTEALKYIMDAFRFIIYAPSIISTTYLKCNPRYQRARATIERYLNNMVEQELTESLDSRTERKKISLIASLVSSLQTDEKAEAVKKEEDKKGISRKELFDEMLMFLFAGYETTSTALAWCIYQLSKHPRIQEKIKKELIDDNTGQYLSFDHLDSFVYLDCFINEVLRYSPTIDGTSRTVVVDDCLPSSGTRLYKGDQVLIPSSALARDDRHWKIDPNLFYPERFLNEDKHRHPCAFLPFGNGHRQCIGQDLARLELKIILARMLQQVTIGDGGPEFNTGVCIQRLTIMPKHVGVTIQFS</sequence>
<evidence type="ECO:0000313" key="10">
    <source>
        <dbReference type="EMBL" id="CAF0891410.1"/>
    </source>
</evidence>
<dbReference type="AlphaFoldDB" id="A0A813YXM5"/>
<dbReference type="InterPro" id="IPR050196">
    <property type="entry name" value="Cytochrome_P450_Monoox"/>
</dbReference>
<dbReference type="EMBL" id="CAJNOG010000072">
    <property type="protein sequence ID" value="CAF0891410.1"/>
    <property type="molecule type" value="Genomic_DNA"/>
</dbReference>
<organism evidence="10 11">
    <name type="scientific">Adineta steineri</name>
    <dbReference type="NCBI Taxonomy" id="433720"/>
    <lineage>
        <taxon>Eukaryota</taxon>
        <taxon>Metazoa</taxon>
        <taxon>Spiralia</taxon>
        <taxon>Gnathifera</taxon>
        <taxon>Rotifera</taxon>
        <taxon>Eurotatoria</taxon>
        <taxon>Bdelloidea</taxon>
        <taxon>Adinetida</taxon>
        <taxon>Adinetidae</taxon>
        <taxon>Adineta</taxon>
    </lineage>
</organism>
<keyword evidence="4 8" id="KW-0560">Oxidoreductase</keyword>
<gene>
    <name evidence="10" type="ORF">JYZ213_LOCUS10042</name>
</gene>
<dbReference type="GO" id="GO:0016705">
    <property type="term" value="F:oxidoreductase activity, acting on paired donors, with incorporation or reduction of molecular oxygen"/>
    <property type="evidence" value="ECO:0007669"/>
    <property type="project" value="InterPro"/>
</dbReference>
<dbReference type="InterPro" id="IPR036396">
    <property type="entry name" value="Cyt_P450_sf"/>
</dbReference>
<keyword evidence="5 7" id="KW-0408">Iron</keyword>
<protein>
    <recommendedName>
        <fullName evidence="12">Cytochrome P450</fullName>
    </recommendedName>
</protein>
<dbReference type="InterPro" id="IPR017972">
    <property type="entry name" value="Cyt_P450_CS"/>
</dbReference>
<dbReference type="Proteomes" id="UP000663845">
    <property type="component" value="Unassembled WGS sequence"/>
</dbReference>
<comment type="cofactor">
    <cofactor evidence="7">
        <name>heme</name>
        <dbReference type="ChEBI" id="CHEBI:30413"/>
    </cofactor>
</comment>
<dbReference type="GO" id="GO:0005506">
    <property type="term" value="F:iron ion binding"/>
    <property type="evidence" value="ECO:0007669"/>
    <property type="project" value="InterPro"/>
</dbReference>
<evidence type="ECO:0000256" key="8">
    <source>
        <dbReference type="RuleBase" id="RU000461"/>
    </source>
</evidence>
<accession>A0A813YXM5</accession>
<evidence type="ECO:0000256" key="2">
    <source>
        <dbReference type="ARBA" id="ARBA00022617"/>
    </source>
</evidence>
<dbReference type="CDD" id="cd00302">
    <property type="entry name" value="cytochrome_P450"/>
    <property type="match status" value="1"/>
</dbReference>
<name>A0A813YXM5_9BILA</name>
<feature type="coiled-coil region" evidence="9">
    <location>
        <begin position="340"/>
        <end position="402"/>
    </location>
</feature>
<dbReference type="PRINTS" id="PR00463">
    <property type="entry name" value="EP450I"/>
</dbReference>
<evidence type="ECO:0000313" key="11">
    <source>
        <dbReference type="Proteomes" id="UP000663845"/>
    </source>
</evidence>
<comment type="similarity">
    <text evidence="1 8">Belongs to the cytochrome P450 family.</text>
</comment>
<keyword evidence="2 7" id="KW-0349">Heme</keyword>
<dbReference type="InterPro" id="IPR002401">
    <property type="entry name" value="Cyt_P450_E_grp-I"/>
</dbReference>
<dbReference type="InterPro" id="IPR001128">
    <property type="entry name" value="Cyt_P450"/>
</dbReference>
<feature type="binding site" description="axial binding residue" evidence="7">
    <location>
        <position position="595"/>
    </location>
    <ligand>
        <name>heme</name>
        <dbReference type="ChEBI" id="CHEBI:30413"/>
    </ligand>
    <ligandPart>
        <name>Fe</name>
        <dbReference type="ChEBI" id="CHEBI:18248"/>
    </ligandPart>
</feature>
<dbReference type="PROSITE" id="PS00086">
    <property type="entry name" value="CYTOCHROME_P450"/>
    <property type="match status" value="1"/>
</dbReference>
<evidence type="ECO:0000256" key="4">
    <source>
        <dbReference type="ARBA" id="ARBA00023002"/>
    </source>
</evidence>
<keyword evidence="9" id="KW-0175">Coiled coil</keyword>
<evidence type="ECO:0000256" key="5">
    <source>
        <dbReference type="ARBA" id="ARBA00023004"/>
    </source>
</evidence>
<comment type="caution">
    <text evidence="10">The sequence shown here is derived from an EMBL/GenBank/DDBJ whole genome shotgun (WGS) entry which is preliminary data.</text>
</comment>
<dbReference type="GO" id="GO:0020037">
    <property type="term" value="F:heme binding"/>
    <property type="evidence" value="ECO:0007669"/>
    <property type="project" value="InterPro"/>
</dbReference>
<dbReference type="Pfam" id="PF00067">
    <property type="entry name" value="p450"/>
    <property type="match status" value="1"/>
</dbReference>
<dbReference type="GO" id="GO:0004497">
    <property type="term" value="F:monooxygenase activity"/>
    <property type="evidence" value="ECO:0007669"/>
    <property type="project" value="UniProtKB-KW"/>
</dbReference>
<dbReference type="SUPFAM" id="SSF48264">
    <property type="entry name" value="Cytochrome P450"/>
    <property type="match status" value="1"/>
</dbReference>
<reference evidence="10" key="1">
    <citation type="submission" date="2021-02" db="EMBL/GenBank/DDBJ databases">
        <authorList>
            <person name="Nowell W R."/>
        </authorList>
    </citation>
    <scope>NUCLEOTIDE SEQUENCE</scope>
</reference>
<evidence type="ECO:0000256" key="9">
    <source>
        <dbReference type="SAM" id="Coils"/>
    </source>
</evidence>
<keyword evidence="6 8" id="KW-0503">Monooxygenase</keyword>
<evidence type="ECO:0000256" key="6">
    <source>
        <dbReference type="ARBA" id="ARBA00023033"/>
    </source>
</evidence>
<evidence type="ECO:0000256" key="3">
    <source>
        <dbReference type="ARBA" id="ARBA00022723"/>
    </source>
</evidence>
<proteinExistence type="inferred from homology"/>
<keyword evidence="3 7" id="KW-0479">Metal-binding</keyword>
<evidence type="ECO:0000256" key="7">
    <source>
        <dbReference type="PIRSR" id="PIRSR602401-1"/>
    </source>
</evidence>